<dbReference type="SUPFAM" id="SSF102712">
    <property type="entry name" value="JAB1/MPN domain"/>
    <property type="match status" value="1"/>
</dbReference>
<comment type="caution">
    <text evidence="7">The sequence shown here is derived from an EMBL/GenBank/DDBJ whole genome shotgun (WGS) entry which is preliminary data.</text>
</comment>
<keyword evidence="2" id="KW-0479">Metal-binding</keyword>
<sequence length="155" mass="17221">MIAAGVLQGAGHVLLEDAAMHLVRAYRQDQPKTPEAGGVLLGFRRGNHLQVTHATPPGQDDKRSRTSFCRAAAGHQTAARKHWRMHDEEGDYVGEWHTHPEDMPAPSTIDLQEWSIVMKRNPGKPMIFLIVGRKEEWFGVGLNGLLNAFIPMALP</sequence>
<dbReference type="GO" id="GO:0046872">
    <property type="term" value="F:metal ion binding"/>
    <property type="evidence" value="ECO:0007669"/>
    <property type="project" value="UniProtKB-KW"/>
</dbReference>
<protein>
    <recommendedName>
        <fullName evidence="6">JAB domain-containing protein</fullName>
    </recommendedName>
</protein>
<dbReference type="EMBL" id="LDJM01000011">
    <property type="protein sequence ID" value="KRG78250.1"/>
    <property type="molecule type" value="Genomic_DNA"/>
</dbReference>
<evidence type="ECO:0000313" key="7">
    <source>
        <dbReference type="EMBL" id="KRG78250.1"/>
    </source>
</evidence>
<dbReference type="Proteomes" id="UP000050956">
    <property type="component" value="Unassembled WGS sequence"/>
</dbReference>
<keyword evidence="4" id="KW-0862">Zinc</keyword>
<evidence type="ECO:0000256" key="2">
    <source>
        <dbReference type="ARBA" id="ARBA00022723"/>
    </source>
</evidence>
<dbReference type="GO" id="GO:0006508">
    <property type="term" value="P:proteolysis"/>
    <property type="evidence" value="ECO:0007669"/>
    <property type="project" value="UniProtKB-KW"/>
</dbReference>
<dbReference type="Gene3D" id="3.40.140.10">
    <property type="entry name" value="Cytidine Deaminase, domain 2"/>
    <property type="match status" value="1"/>
</dbReference>
<evidence type="ECO:0000313" key="8">
    <source>
        <dbReference type="Proteomes" id="UP000050956"/>
    </source>
</evidence>
<keyword evidence="5" id="KW-0482">Metalloprotease</keyword>
<dbReference type="PATRIC" id="fig|336566.3.peg.157"/>
<feature type="domain" description="JAB" evidence="6">
    <location>
        <begin position="31"/>
        <end position="133"/>
    </location>
</feature>
<reference evidence="7 8" key="1">
    <citation type="submission" date="2015-05" db="EMBL/GenBank/DDBJ databases">
        <title>Genome sequencing and analysis of members of genus Stenotrophomonas.</title>
        <authorList>
            <person name="Patil P.P."/>
            <person name="Midha S."/>
            <person name="Patil P.B."/>
        </authorList>
    </citation>
    <scope>NUCLEOTIDE SEQUENCE [LARGE SCALE GENOMIC DNA]</scope>
    <source>
        <strain evidence="7 8">DSM 24757</strain>
    </source>
</reference>
<keyword evidence="1" id="KW-0645">Protease</keyword>
<gene>
    <name evidence="7" type="ORF">ABB30_04105</name>
</gene>
<dbReference type="GO" id="GO:0008237">
    <property type="term" value="F:metallopeptidase activity"/>
    <property type="evidence" value="ECO:0007669"/>
    <property type="project" value="UniProtKB-KW"/>
</dbReference>
<evidence type="ECO:0000259" key="6">
    <source>
        <dbReference type="Pfam" id="PF14464"/>
    </source>
</evidence>
<accession>A0A0R0DIZ2</accession>
<dbReference type="InterPro" id="IPR028090">
    <property type="entry name" value="JAB_dom_prok"/>
</dbReference>
<evidence type="ECO:0000256" key="1">
    <source>
        <dbReference type="ARBA" id="ARBA00022670"/>
    </source>
</evidence>
<keyword evidence="3" id="KW-0378">Hydrolase</keyword>
<name>A0A0R0DIZ2_9GAMM</name>
<evidence type="ECO:0000256" key="5">
    <source>
        <dbReference type="ARBA" id="ARBA00023049"/>
    </source>
</evidence>
<dbReference type="Pfam" id="PF14464">
    <property type="entry name" value="Prok-JAB"/>
    <property type="match status" value="1"/>
</dbReference>
<evidence type="ECO:0000256" key="3">
    <source>
        <dbReference type="ARBA" id="ARBA00022801"/>
    </source>
</evidence>
<organism evidence="7 8">
    <name type="scientific">Stenotrophomonas ginsengisoli</name>
    <dbReference type="NCBI Taxonomy" id="336566"/>
    <lineage>
        <taxon>Bacteria</taxon>
        <taxon>Pseudomonadati</taxon>
        <taxon>Pseudomonadota</taxon>
        <taxon>Gammaproteobacteria</taxon>
        <taxon>Lysobacterales</taxon>
        <taxon>Lysobacteraceae</taxon>
        <taxon>Stenotrophomonas</taxon>
    </lineage>
</organism>
<proteinExistence type="predicted"/>
<dbReference type="STRING" id="336566.ABB30_04105"/>
<evidence type="ECO:0000256" key="4">
    <source>
        <dbReference type="ARBA" id="ARBA00022833"/>
    </source>
</evidence>
<keyword evidence="8" id="KW-1185">Reference proteome</keyword>
<dbReference type="AlphaFoldDB" id="A0A0R0DIZ2"/>